<name>A0ABV4GMY2_9BRAD</name>
<sequence>MMGLSEGDTWIGSGGRTSQSQQGTPACANQREQPVERHIIAQPQACIGTPQFADEQLIEFRSRSVPWQQERLNPQLPPMNHIVRPKWMVLGTAGTTRSLQTDWIGLCYESNINCRTDEIGDQLDSRSGD</sequence>
<evidence type="ECO:0000256" key="1">
    <source>
        <dbReference type="SAM" id="MobiDB-lite"/>
    </source>
</evidence>
<organism evidence="2 3">
    <name type="scientific">Bradyrhizobium yuanmingense</name>
    <dbReference type="NCBI Taxonomy" id="108015"/>
    <lineage>
        <taxon>Bacteria</taxon>
        <taxon>Pseudomonadati</taxon>
        <taxon>Pseudomonadota</taxon>
        <taxon>Alphaproteobacteria</taxon>
        <taxon>Hyphomicrobiales</taxon>
        <taxon>Nitrobacteraceae</taxon>
        <taxon>Bradyrhizobium</taxon>
    </lineage>
</organism>
<dbReference type="EMBL" id="JBGBZN010000002">
    <property type="protein sequence ID" value="MEY9473305.1"/>
    <property type="molecule type" value="Genomic_DNA"/>
</dbReference>
<protein>
    <submittedName>
        <fullName evidence="2">Uncharacterized protein</fullName>
    </submittedName>
</protein>
<dbReference type="Proteomes" id="UP001565474">
    <property type="component" value="Unassembled WGS sequence"/>
</dbReference>
<evidence type="ECO:0000313" key="3">
    <source>
        <dbReference type="Proteomes" id="UP001565474"/>
    </source>
</evidence>
<gene>
    <name evidence="2" type="ORF">ABH992_005704</name>
</gene>
<dbReference type="RefSeq" id="WP_063824102.1">
    <property type="nucleotide sequence ID" value="NZ_JBGBZN010000002.1"/>
</dbReference>
<evidence type="ECO:0000313" key="2">
    <source>
        <dbReference type="EMBL" id="MEY9473305.1"/>
    </source>
</evidence>
<feature type="region of interest" description="Disordered" evidence="1">
    <location>
        <begin position="1"/>
        <end position="32"/>
    </location>
</feature>
<keyword evidence="3" id="KW-1185">Reference proteome</keyword>
<proteinExistence type="predicted"/>
<accession>A0ABV4GMY2</accession>
<comment type="caution">
    <text evidence="2">The sequence shown here is derived from an EMBL/GenBank/DDBJ whole genome shotgun (WGS) entry which is preliminary data.</text>
</comment>
<reference evidence="2 3" key="1">
    <citation type="submission" date="2024-07" db="EMBL/GenBank/DDBJ databases">
        <title>Genomic Encyclopedia of Type Strains, Phase V (KMG-V): Genome sequencing to study the core and pangenomes of soil and plant-associated prokaryotes.</title>
        <authorList>
            <person name="Whitman W."/>
        </authorList>
    </citation>
    <scope>NUCLEOTIDE SEQUENCE [LARGE SCALE GENOMIC DNA]</scope>
    <source>
        <strain evidence="2 3">USDA 222</strain>
    </source>
</reference>